<proteinExistence type="predicted"/>
<keyword evidence="2" id="KW-1185">Reference proteome</keyword>
<dbReference type="RefSeq" id="WP_141449998.1">
    <property type="nucleotide sequence ID" value="NZ_CP041217.1"/>
</dbReference>
<name>A0A4Y6V497_SACBS</name>
<dbReference type="Pfam" id="PF02924">
    <property type="entry name" value="HDPD"/>
    <property type="match status" value="1"/>
</dbReference>
<accession>A0A4Y6V497</accession>
<organism evidence="1 2">
    <name type="scientific">Saccharibacillus brassicae</name>
    <dbReference type="NCBI Taxonomy" id="2583377"/>
    <lineage>
        <taxon>Bacteria</taxon>
        <taxon>Bacillati</taxon>
        <taxon>Bacillota</taxon>
        <taxon>Bacilli</taxon>
        <taxon>Bacillales</taxon>
        <taxon>Paenibacillaceae</taxon>
        <taxon>Saccharibacillus</taxon>
    </lineage>
</organism>
<dbReference type="InterPro" id="IPR004195">
    <property type="entry name" value="Head_decoration_D"/>
</dbReference>
<dbReference type="KEGG" id="saca:FFV09_22900"/>
<dbReference type="Proteomes" id="UP000316968">
    <property type="component" value="Chromosome"/>
</dbReference>
<dbReference type="OrthoDB" id="2647969at2"/>
<gene>
    <name evidence="1" type="ORF">FFV09_22900</name>
</gene>
<evidence type="ECO:0000313" key="2">
    <source>
        <dbReference type="Proteomes" id="UP000316968"/>
    </source>
</evidence>
<dbReference type="EMBL" id="CP041217">
    <property type="protein sequence ID" value="QDH23461.1"/>
    <property type="molecule type" value="Genomic_DNA"/>
</dbReference>
<sequence length="126" mass="13406">MSDKPYYGVPGPGVERVQSFTEVLASTDLQAKIPGGVLLKKGQGVLKKGQVLGRVTAEGEDKGKFLAYKPSATDGTQKAVCILDNDKDTDYADIGASAWIAGIFEESKLTGIDEAAKTALKLCYFM</sequence>
<evidence type="ECO:0000313" key="1">
    <source>
        <dbReference type="EMBL" id="QDH23461.1"/>
    </source>
</evidence>
<protein>
    <submittedName>
        <fullName evidence="1">Head decoration protein</fullName>
    </submittedName>
</protein>
<reference evidence="1 2" key="1">
    <citation type="submission" date="2019-06" db="EMBL/GenBank/DDBJ databases">
        <title>Saccharibacillus brassicae sp. nov., an endophytic bacterium isolated from Chinese cabbage seeds (Brassica pekinensis).</title>
        <authorList>
            <person name="Jiang L."/>
            <person name="Lee J."/>
            <person name="Kim S.W."/>
        </authorList>
    </citation>
    <scope>NUCLEOTIDE SEQUENCE [LARGE SCALE GENOMIC DNA]</scope>
    <source>
        <strain evidence="2">KCTC 43072 / ATSA2</strain>
    </source>
</reference>
<dbReference type="AlphaFoldDB" id="A0A4Y6V497"/>